<dbReference type="RefSeq" id="WP_133317031.1">
    <property type="nucleotide sequence ID" value="NZ_SMTL01000003.1"/>
</dbReference>
<dbReference type="CDD" id="cd24082">
    <property type="entry name" value="ASKHA_NBD_GspK-like"/>
    <property type="match status" value="1"/>
</dbReference>
<comment type="caution">
    <text evidence="2">The sequence shown here is derived from an EMBL/GenBank/DDBJ whole genome shotgun (WGS) entry which is preliminary data.</text>
</comment>
<dbReference type="SUPFAM" id="SSF53067">
    <property type="entry name" value="Actin-like ATPase domain"/>
    <property type="match status" value="2"/>
</dbReference>
<keyword evidence="3" id="KW-1185">Reference proteome</keyword>
<gene>
    <name evidence="2" type="ORF">E2F50_15410</name>
</gene>
<dbReference type="AlphaFoldDB" id="A0A4R5UI00"/>
<dbReference type="OrthoDB" id="63487at2"/>
<keyword evidence="2" id="KW-0808">Transferase</keyword>
<dbReference type="InterPro" id="IPR043129">
    <property type="entry name" value="ATPase_NBD"/>
</dbReference>
<evidence type="ECO:0000259" key="1">
    <source>
        <dbReference type="Pfam" id="PF01869"/>
    </source>
</evidence>
<reference evidence="2 3" key="1">
    <citation type="submission" date="2019-03" db="EMBL/GenBank/DDBJ databases">
        <title>Rhizobium sp. nov., an bacterium isolated from biocrust in Mu Us Desert.</title>
        <authorList>
            <person name="Lixiong L."/>
        </authorList>
    </citation>
    <scope>NUCLEOTIDE SEQUENCE [LARGE SCALE GENOMIC DNA]</scope>
    <source>
        <strain evidence="2 3">SPY-1</strain>
    </source>
</reference>
<evidence type="ECO:0000313" key="3">
    <source>
        <dbReference type="Proteomes" id="UP000295238"/>
    </source>
</evidence>
<sequence length="299" mass="30953">MTSYFLGIDGGGTSCRAALADSAGRICGRGKSGASNILTDPDTALKHIAEASRLAFVEAGLEPDLASVCAVLGLAGNNVGDAVNYVKARLPFARADIVSDGVIALQGAIGDEDGAIGIVGTGTVFIARHEGRLHSVAGWGFHVSDLGSGARLGQLALQECLLAYDSIHPMTDLSRAILAEFAGDPENVVDFARLAKPGDFGRYTPKVFEYAEKGDAAAIHILKTGARGIDEALDAVNTLTRSTGRLCLLGGLAPLYPPYLAERHRNRLSQPIADALTGAVALAVQTYGGAKGIRAEARA</sequence>
<protein>
    <submittedName>
        <fullName evidence="2">N-acetylglucosamine kinase</fullName>
    </submittedName>
</protein>
<dbReference type="GO" id="GO:0016301">
    <property type="term" value="F:kinase activity"/>
    <property type="evidence" value="ECO:0007669"/>
    <property type="project" value="UniProtKB-KW"/>
</dbReference>
<dbReference type="Gene3D" id="3.30.420.40">
    <property type="match status" value="2"/>
</dbReference>
<dbReference type="Pfam" id="PF01869">
    <property type="entry name" value="BcrAD_BadFG"/>
    <property type="match status" value="1"/>
</dbReference>
<organism evidence="2 3">
    <name type="scientific">Rhizobium deserti</name>
    <dbReference type="NCBI Taxonomy" id="2547961"/>
    <lineage>
        <taxon>Bacteria</taxon>
        <taxon>Pseudomonadati</taxon>
        <taxon>Pseudomonadota</taxon>
        <taxon>Alphaproteobacteria</taxon>
        <taxon>Hyphomicrobiales</taxon>
        <taxon>Rhizobiaceae</taxon>
        <taxon>Rhizobium/Agrobacterium group</taxon>
        <taxon>Rhizobium</taxon>
    </lineage>
</organism>
<name>A0A4R5UI00_9HYPH</name>
<dbReference type="InterPro" id="IPR052519">
    <property type="entry name" value="Euk-type_GlcNAc_Kinase"/>
</dbReference>
<dbReference type="EMBL" id="SMTL01000003">
    <property type="protein sequence ID" value="TDK35610.1"/>
    <property type="molecule type" value="Genomic_DNA"/>
</dbReference>
<dbReference type="PANTHER" id="PTHR43190">
    <property type="entry name" value="N-ACETYL-D-GLUCOSAMINE KINASE"/>
    <property type="match status" value="1"/>
</dbReference>
<feature type="domain" description="ATPase BadF/BadG/BcrA/BcrD type" evidence="1">
    <location>
        <begin position="6"/>
        <end position="255"/>
    </location>
</feature>
<proteinExistence type="predicted"/>
<keyword evidence="2" id="KW-0418">Kinase</keyword>
<accession>A0A4R5UI00</accession>
<dbReference type="InterPro" id="IPR002731">
    <property type="entry name" value="ATPase_BadF"/>
</dbReference>
<dbReference type="PANTHER" id="PTHR43190:SF3">
    <property type="entry name" value="N-ACETYL-D-GLUCOSAMINE KINASE"/>
    <property type="match status" value="1"/>
</dbReference>
<evidence type="ECO:0000313" key="2">
    <source>
        <dbReference type="EMBL" id="TDK35610.1"/>
    </source>
</evidence>
<dbReference type="Proteomes" id="UP000295238">
    <property type="component" value="Unassembled WGS sequence"/>
</dbReference>